<evidence type="ECO:0000259" key="2">
    <source>
        <dbReference type="Pfam" id="PF00561"/>
    </source>
</evidence>
<accession>A0AAE9XQP0</accession>
<dbReference type="SUPFAM" id="SSF53474">
    <property type="entry name" value="alpha/beta-Hydrolases"/>
    <property type="match status" value="1"/>
</dbReference>
<evidence type="ECO:0000256" key="1">
    <source>
        <dbReference type="ARBA" id="ARBA00022801"/>
    </source>
</evidence>
<sequence>MTDWPAPETVRLKDIDLAVYRMGPKDWRSAGKPPVFFLHGFPELAYSWRSQMKALSAAGYPVFAPDLRGYGASAKPEGRENYTMAKLTGDVRGLLDHYGIEKAVLVGHDWGALLLWSLPFYMPGRALGYAGLNVPLMPHYPVDPITLFRQRFGEEMYIVRFQEEGACEPLLEADVLNTFRFFMRKPAPTSRRPDEVPFSEKSLDLLTLLQKGADHWGGEALMSDADLAPYVAAYTAGGFKAPIHWYRNMAANWQDQKQFLDADGLLPKVPEPCLMITAEMDRACPPALADGMEKRVSGPYTRLDLKGCGHWSQQERADDVNRALLDWLKTFTA</sequence>
<reference evidence="3" key="1">
    <citation type="submission" date="2023-01" db="EMBL/GenBank/DDBJ databases">
        <title>The genome sequence of Kordiimonadaceae bacterium 6D33.</title>
        <authorList>
            <person name="Liu Y."/>
        </authorList>
    </citation>
    <scope>NUCLEOTIDE SEQUENCE</scope>
    <source>
        <strain evidence="3">6D33</strain>
    </source>
</reference>
<protein>
    <submittedName>
        <fullName evidence="3">Alpha/beta hydrolase</fullName>
    </submittedName>
</protein>
<evidence type="ECO:0000313" key="4">
    <source>
        <dbReference type="Proteomes" id="UP001217500"/>
    </source>
</evidence>
<dbReference type="InterPro" id="IPR029058">
    <property type="entry name" value="AB_hydrolase_fold"/>
</dbReference>
<dbReference type="PANTHER" id="PTHR43329">
    <property type="entry name" value="EPOXIDE HYDROLASE"/>
    <property type="match status" value="1"/>
</dbReference>
<dbReference type="Pfam" id="PF00561">
    <property type="entry name" value="Abhydrolase_1"/>
    <property type="match status" value="1"/>
</dbReference>
<dbReference type="PRINTS" id="PR00412">
    <property type="entry name" value="EPOXHYDRLASE"/>
</dbReference>
<dbReference type="GO" id="GO:0016787">
    <property type="term" value="F:hydrolase activity"/>
    <property type="evidence" value="ECO:0007669"/>
    <property type="project" value="UniProtKB-KW"/>
</dbReference>
<dbReference type="KEGG" id="gso:PH603_07085"/>
<feature type="domain" description="AB hydrolase-1" evidence="2">
    <location>
        <begin position="33"/>
        <end position="134"/>
    </location>
</feature>
<dbReference type="Gene3D" id="3.40.50.1820">
    <property type="entry name" value="alpha/beta hydrolase"/>
    <property type="match status" value="1"/>
</dbReference>
<proteinExistence type="predicted"/>
<evidence type="ECO:0000313" key="3">
    <source>
        <dbReference type="EMBL" id="WCL55523.1"/>
    </source>
</evidence>
<keyword evidence="1 3" id="KW-0378">Hydrolase</keyword>
<dbReference type="InterPro" id="IPR000639">
    <property type="entry name" value="Epox_hydrolase-like"/>
</dbReference>
<name>A0AAE9XQP0_9PROT</name>
<dbReference type="AlphaFoldDB" id="A0AAE9XQP0"/>
<keyword evidence="4" id="KW-1185">Reference proteome</keyword>
<gene>
    <name evidence="3" type="ORF">PH603_07085</name>
</gene>
<dbReference type="RefSeq" id="WP_289505346.1">
    <property type="nucleotide sequence ID" value="NZ_CP116805.1"/>
</dbReference>
<organism evidence="3 4">
    <name type="scientific">Gimibacter soli</name>
    <dbReference type="NCBI Taxonomy" id="3024400"/>
    <lineage>
        <taxon>Bacteria</taxon>
        <taxon>Pseudomonadati</taxon>
        <taxon>Pseudomonadota</taxon>
        <taxon>Alphaproteobacteria</taxon>
        <taxon>Kordiimonadales</taxon>
        <taxon>Temperatibacteraceae</taxon>
        <taxon>Gimibacter</taxon>
    </lineage>
</organism>
<dbReference type="EMBL" id="CP116805">
    <property type="protein sequence ID" value="WCL55523.1"/>
    <property type="molecule type" value="Genomic_DNA"/>
</dbReference>
<dbReference type="Proteomes" id="UP001217500">
    <property type="component" value="Chromosome"/>
</dbReference>
<dbReference type="InterPro" id="IPR000073">
    <property type="entry name" value="AB_hydrolase_1"/>
</dbReference>